<dbReference type="KEGG" id="spc:Sputcn32_3823"/>
<comment type="similarity">
    <text evidence="2">Belongs to the UPF0718 family.</text>
</comment>
<dbReference type="STRING" id="319224.Sputcn32_3823"/>
<feature type="transmembrane region" description="Helical" evidence="7">
    <location>
        <begin position="335"/>
        <end position="356"/>
    </location>
</feature>
<keyword evidence="6 7" id="KW-0472">Membrane</keyword>
<evidence type="ECO:0000256" key="6">
    <source>
        <dbReference type="ARBA" id="ARBA00023136"/>
    </source>
</evidence>
<keyword evidence="5 7" id="KW-1133">Transmembrane helix</keyword>
<evidence type="ECO:0000256" key="2">
    <source>
        <dbReference type="ARBA" id="ARBA00006386"/>
    </source>
</evidence>
<sequence>MTPETITMLKETVNMFVFLAFELTLLFLAISYLVGMLQEFITPQKVQSILSSRHGRGYIVAALLGSITPFCSCSTIPFLKGLLRARAGFGPMMVFLFASPLLNPVIIGLFVVTFGFKVALFYFTVALGVSVIAGYLLEKLGFEQYVRQEAYAQADTATAASCCDTKPSPTASSGCEVTPAPVVSACCDSKTAPAVTLCCVTQAEPIATSCCPSQTVPQNKPQSRWVKVWRATWKDFKQVLPYLFIGVLLGSMIYGFMPTELIVQYAGEATWYAIPIAALIGIPLYIRAEAVIPLSAALIQKGMAMGSVMALIIGSAGASLTEVILLKAIFKGQMIAAFLSVILGMAVGAGFLYSYLFS</sequence>
<dbReference type="GO" id="GO:0005886">
    <property type="term" value="C:plasma membrane"/>
    <property type="evidence" value="ECO:0007669"/>
    <property type="project" value="UniProtKB-SubCell"/>
</dbReference>
<feature type="transmembrane region" description="Helical" evidence="7">
    <location>
        <begin position="269"/>
        <end position="286"/>
    </location>
</feature>
<feature type="transmembrane region" description="Helical" evidence="7">
    <location>
        <begin position="118"/>
        <end position="137"/>
    </location>
</feature>
<evidence type="ECO:0000256" key="1">
    <source>
        <dbReference type="ARBA" id="ARBA00004651"/>
    </source>
</evidence>
<evidence type="ECO:0000256" key="4">
    <source>
        <dbReference type="ARBA" id="ARBA00022692"/>
    </source>
</evidence>
<dbReference type="InterPro" id="IPR053166">
    <property type="entry name" value="UPF0718_permease"/>
</dbReference>
<proteinExistence type="inferred from homology"/>
<protein>
    <submittedName>
        <fullName evidence="8">Permease</fullName>
    </submittedName>
</protein>
<feature type="transmembrane region" description="Helical" evidence="7">
    <location>
        <begin position="57"/>
        <end position="79"/>
    </location>
</feature>
<evidence type="ECO:0000256" key="3">
    <source>
        <dbReference type="ARBA" id="ARBA00022475"/>
    </source>
</evidence>
<keyword evidence="4 7" id="KW-0812">Transmembrane</keyword>
<feature type="transmembrane region" description="Helical" evidence="7">
    <location>
        <begin position="307"/>
        <end position="329"/>
    </location>
</feature>
<dbReference type="PANTHER" id="PTHR42775">
    <property type="entry name" value="PERMEASE RV2963-RELATED"/>
    <property type="match status" value="1"/>
</dbReference>
<evidence type="ECO:0000313" key="8">
    <source>
        <dbReference type="EMBL" id="ABP77529.1"/>
    </source>
</evidence>
<dbReference type="EMBL" id="CP000681">
    <property type="protein sequence ID" value="ABP77529.1"/>
    <property type="molecule type" value="Genomic_DNA"/>
</dbReference>
<feature type="transmembrane region" description="Helical" evidence="7">
    <location>
        <begin position="239"/>
        <end position="257"/>
    </location>
</feature>
<dbReference type="InterPro" id="IPR005524">
    <property type="entry name" value="DUF318"/>
</dbReference>
<dbReference type="AlphaFoldDB" id="A4YC46"/>
<keyword evidence="3" id="KW-1003">Cell membrane</keyword>
<gene>
    <name evidence="8" type="ordered locus">Sputcn32_3823</name>
</gene>
<dbReference type="eggNOG" id="COG0701">
    <property type="taxonomic scope" value="Bacteria"/>
</dbReference>
<feature type="transmembrane region" description="Helical" evidence="7">
    <location>
        <begin position="91"/>
        <end position="112"/>
    </location>
</feature>
<dbReference type="HOGENOM" id="CLU_059148_1_0_6"/>
<dbReference type="Pfam" id="PF03773">
    <property type="entry name" value="ArsP_1"/>
    <property type="match status" value="1"/>
</dbReference>
<accession>A4YC46</accession>
<feature type="transmembrane region" description="Helical" evidence="7">
    <location>
        <begin position="12"/>
        <end position="37"/>
    </location>
</feature>
<name>A4YC46_SHEPC</name>
<comment type="subcellular location">
    <subcellularLocation>
        <location evidence="1">Cell membrane</location>
        <topology evidence="1">Multi-pass membrane protein</topology>
    </subcellularLocation>
</comment>
<evidence type="ECO:0000256" key="5">
    <source>
        <dbReference type="ARBA" id="ARBA00022989"/>
    </source>
</evidence>
<organism evidence="8">
    <name type="scientific">Shewanella putrefaciens (strain CN-32 / ATCC BAA-453)</name>
    <dbReference type="NCBI Taxonomy" id="319224"/>
    <lineage>
        <taxon>Bacteria</taxon>
        <taxon>Pseudomonadati</taxon>
        <taxon>Pseudomonadota</taxon>
        <taxon>Gammaproteobacteria</taxon>
        <taxon>Alteromonadales</taxon>
        <taxon>Shewanellaceae</taxon>
        <taxon>Shewanella</taxon>
    </lineage>
</organism>
<evidence type="ECO:0000256" key="7">
    <source>
        <dbReference type="SAM" id="Phobius"/>
    </source>
</evidence>
<reference evidence="8" key="1">
    <citation type="submission" date="2007-04" db="EMBL/GenBank/DDBJ databases">
        <title>Complete sequence of Shewanella putrefaciens CN-32.</title>
        <authorList>
            <consortium name="US DOE Joint Genome Institute"/>
            <person name="Copeland A."/>
            <person name="Lucas S."/>
            <person name="Lapidus A."/>
            <person name="Barry K."/>
            <person name="Detter J.C."/>
            <person name="Glavina del Rio T."/>
            <person name="Hammon N."/>
            <person name="Israni S."/>
            <person name="Dalin E."/>
            <person name="Tice H."/>
            <person name="Pitluck S."/>
            <person name="Chain P."/>
            <person name="Malfatti S."/>
            <person name="Shin M."/>
            <person name="Vergez L."/>
            <person name="Schmutz J."/>
            <person name="Larimer F."/>
            <person name="Land M."/>
            <person name="Hauser L."/>
            <person name="Kyrpides N."/>
            <person name="Mikhailova N."/>
            <person name="Romine M.F."/>
            <person name="Fredrickson J."/>
            <person name="Tiedje J."/>
            <person name="Richardson P."/>
        </authorList>
    </citation>
    <scope>NUCLEOTIDE SEQUENCE [LARGE SCALE GENOMIC DNA]</scope>
    <source>
        <strain evidence="8">CN-32</strain>
    </source>
</reference>
<dbReference type="PANTHER" id="PTHR42775:SF2">
    <property type="entry name" value="PERMEASE"/>
    <property type="match status" value="1"/>
</dbReference>